<dbReference type="Pfam" id="PF12158">
    <property type="entry name" value="DUF3592"/>
    <property type="match status" value="1"/>
</dbReference>
<evidence type="ECO:0000313" key="3">
    <source>
        <dbReference type="EMBL" id="TGL03287.1"/>
    </source>
</evidence>
<proteinExistence type="predicted"/>
<evidence type="ECO:0000256" key="1">
    <source>
        <dbReference type="SAM" id="Phobius"/>
    </source>
</evidence>
<evidence type="ECO:0000259" key="2">
    <source>
        <dbReference type="Pfam" id="PF12158"/>
    </source>
</evidence>
<feature type="domain" description="DUF3592" evidence="2">
    <location>
        <begin position="39"/>
        <end position="89"/>
    </location>
</feature>
<accession>A0A7I0IJ74</accession>
<dbReference type="InterPro" id="IPR021994">
    <property type="entry name" value="DUF3592"/>
</dbReference>
<dbReference type="EMBL" id="RQFT01000012">
    <property type="protein sequence ID" value="TGL03287.1"/>
    <property type="molecule type" value="Genomic_DNA"/>
</dbReference>
<feature type="transmembrane region" description="Helical" evidence="1">
    <location>
        <begin position="99"/>
        <end position="117"/>
    </location>
</feature>
<reference evidence="3 4" key="1">
    <citation type="journal article" date="2019" name="PLoS Negl. Trop. Dis.">
        <title>Revisiting the worldwide diversity of Leptospira species in the environment.</title>
        <authorList>
            <person name="Vincent A.T."/>
            <person name="Schiettekatte O."/>
            <person name="Bourhy P."/>
            <person name="Veyrier F.J."/>
            <person name="Picardeau M."/>
        </authorList>
    </citation>
    <scope>NUCLEOTIDE SEQUENCE [LARGE SCALE GENOMIC DNA]</scope>
    <source>
        <strain evidence="3 4">201800273</strain>
    </source>
</reference>
<name>A0A7I0IJ74_9LEPT</name>
<evidence type="ECO:0000313" key="4">
    <source>
        <dbReference type="Proteomes" id="UP000297641"/>
    </source>
</evidence>
<organism evidence="3 4">
    <name type="scientific">Leptospira bouyouniensis</name>
    <dbReference type="NCBI Taxonomy" id="2484911"/>
    <lineage>
        <taxon>Bacteria</taxon>
        <taxon>Pseudomonadati</taxon>
        <taxon>Spirochaetota</taxon>
        <taxon>Spirochaetia</taxon>
        <taxon>Leptospirales</taxon>
        <taxon>Leptospiraceae</taxon>
        <taxon>Leptospira</taxon>
    </lineage>
</organism>
<keyword evidence="1" id="KW-1133">Transmembrane helix</keyword>
<keyword evidence="1" id="KW-0472">Membrane</keyword>
<dbReference type="AlphaFoldDB" id="A0A7I0IJ74"/>
<protein>
    <submittedName>
        <fullName evidence="3">DUF3592 domain-containing protein</fullName>
    </submittedName>
</protein>
<keyword evidence="1" id="KW-0812">Transmembrane</keyword>
<gene>
    <name evidence="3" type="ORF">EHQ43_16020</name>
</gene>
<comment type="caution">
    <text evidence="3">The sequence shown here is derived from an EMBL/GenBank/DDBJ whole genome shotgun (WGS) entry which is preliminary data.</text>
</comment>
<sequence length="132" mass="15641">MGIVLCLYGFYHLTIEKQLDTKGKKTKGEVYALEITEPYRQAWVEFKTEKGQTIRFLDKLFWNHSFEKYKKGQKVDVLYDPENPIQTAVTNDFIQRTTVSWWPVIVGMIVIMVGFVFRKIMKRKATELDKRL</sequence>
<dbReference type="Proteomes" id="UP000297641">
    <property type="component" value="Unassembled WGS sequence"/>
</dbReference>